<dbReference type="EMBL" id="JABBWD010000004">
    <property type="protein sequence ID" value="KAG1781905.1"/>
    <property type="molecule type" value="Genomic_DNA"/>
</dbReference>
<dbReference type="Proteomes" id="UP000714275">
    <property type="component" value="Unassembled WGS sequence"/>
</dbReference>
<dbReference type="OrthoDB" id="2611685at2759"/>
<dbReference type="AlphaFoldDB" id="A0A9P7D6A8"/>
<evidence type="ECO:0000313" key="2">
    <source>
        <dbReference type="Proteomes" id="UP000714275"/>
    </source>
</evidence>
<comment type="caution">
    <text evidence="1">The sequence shown here is derived from an EMBL/GenBank/DDBJ whole genome shotgun (WGS) entry which is preliminary data.</text>
</comment>
<reference evidence="1" key="1">
    <citation type="journal article" date="2020" name="New Phytol.">
        <title>Comparative genomics reveals dynamic genome evolution in host specialist ectomycorrhizal fungi.</title>
        <authorList>
            <person name="Lofgren L.A."/>
            <person name="Nguyen N.H."/>
            <person name="Vilgalys R."/>
            <person name="Ruytinx J."/>
            <person name="Liao H.L."/>
            <person name="Branco S."/>
            <person name="Kuo A."/>
            <person name="LaButti K."/>
            <person name="Lipzen A."/>
            <person name="Andreopoulos W."/>
            <person name="Pangilinan J."/>
            <person name="Riley R."/>
            <person name="Hundley H."/>
            <person name="Na H."/>
            <person name="Barry K."/>
            <person name="Grigoriev I.V."/>
            <person name="Stajich J.E."/>
            <person name="Kennedy P.G."/>
        </authorList>
    </citation>
    <scope>NUCLEOTIDE SEQUENCE</scope>
    <source>
        <strain evidence="1">DOB743</strain>
    </source>
</reference>
<gene>
    <name evidence="1" type="ORF">EV702DRAFT_1275376</name>
</gene>
<proteinExistence type="predicted"/>
<accession>A0A9P7D6A8</accession>
<sequence>MDLPDSSLEPGDLPELLACYTSVSTHQPAGSHSGFVASDHSDHLITVPFENRNRAVVDGFVGPTHILHAPQLSRPLMYQWSGSTYMGSYSLANNHTMGMGIPRPTAPSPILAMQNDLLENFLDVWDIPPPHPPPRNHSTIRFEPYHNDRPHKYHGAFLCRWDNEGSLCGDELQAAPKDILAHLRQDHGIGIGNKETYRCLWITAYGRCEEQLRFQSFGRHIIKHAGIRIKCSLCDMTMPARNDLATRHRHHHPNCSQADFTISYPSSQY</sequence>
<protein>
    <submittedName>
        <fullName evidence="1">Uncharacterized protein</fullName>
    </submittedName>
</protein>
<name>A0A9P7D6A8_9AGAM</name>
<organism evidence="1 2">
    <name type="scientific">Suillus placidus</name>
    <dbReference type="NCBI Taxonomy" id="48579"/>
    <lineage>
        <taxon>Eukaryota</taxon>
        <taxon>Fungi</taxon>
        <taxon>Dikarya</taxon>
        <taxon>Basidiomycota</taxon>
        <taxon>Agaricomycotina</taxon>
        <taxon>Agaricomycetes</taxon>
        <taxon>Agaricomycetidae</taxon>
        <taxon>Boletales</taxon>
        <taxon>Suillineae</taxon>
        <taxon>Suillaceae</taxon>
        <taxon>Suillus</taxon>
    </lineage>
</organism>
<evidence type="ECO:0000313" key="1">
    <source>
        <dbReference type="EMBL" id="KAG1781905.1"/>
    </source>
</evidence>
<keyword evidence="2" id="KW-1185">Reference proteome</keyword>